<dbReference type="AlphaFoldDB" id="A0A6P1NCS6"/>
<evidence type="ECO:0000259" key="6">
    <source>
        <dbReference type="Pfam" id="PF06429"/>
    </source>
</evidence>
<evidence type="ECO:0000256" key="2">
    <source>
        <dbReference type="ARBA" id="ARBA00009677"/>
    </source>
</evidence>
<keyword evidence="8" id="KW-0969">Cilium</keyword>
<dbReference type="NCBIfam" id="TIGR03506">
    <property type="entry name" value="FlgEFG_subfam"/>
    <property type="match status" value="1"/>
</dbReference>
<comment type="similarity">
    <text evidence="2 4">Belongs to the flagella basal body rod proteins family.</text>
</comment>
<dbReference type="PANTHER" id="PTHR30435">
    <property type="entry name" value="FLAGELLAR PROTEIN"/>
    <property type="match status" value="1"/>
</dbReference>
<keyword evidence="8" id="KW-0614">Plasmid</keyword>
<dbReference type="InterPro" id="IPR010930">
    <property type="entry name" value="Flg_bb/hook_C_dom"/>
</dbReference>
<name>A0A6P1NCS6_9PROT</name>
<proteinExistence type="inferred from homology"/>
<dbReference type="SUPFAM" id="SSF117143">
    <property type="entry name" value="Flagellar hook protein flgE"/>
    <property type="match status" value="1"/>
</dbReference>
<dbReference type="Proteomes" id="UP000463975">
    <property type="component" value="Plasmid unnamed1"/>
</dbReference>
<evidence type="ECO:0000256" key="1">
    <source>
        <dbReference type="ARBA" id="ARBA00004117"/>
    </source>
</evidence>
<dbReference type="PROSITE" id="PS00588">
    <property type="entry name" value="FLAGELLA_BB_ROD"/>
    <property type="match status" value="1"/>
</dbReference>
<feature type="domain" description="Flagellar basal-body/hook protein C-terminal" evidence="6">
    <location>
        <begin position="197"/>
        <end position="230"/>
    </location>
</feature>
<feature type="domain" description="Flagellar hook protein FlgE/F/G-like D1" evidence="7">
    <location>
        <begin position="87"/>
        <end position="154"/>
    </location>
</feature>
<dbReference type="EMBL" id="CP047653">
    <property type="protein sequence ID" value="QHI96465.1"/>
    <property type="molecule type" value="Genomic_DNA"/>
</dbReference>
<dbReference type="RefSeq" id="WP_160619522.1">
    <property type="nucleotide sequence ID" value="NZ_CP047653.1"/>
</dbReference>
<dbReference type="InterPro" id="IPR037925">
    <property type="entry name" value="FlgE/F/G-like"/>
</dbReference>
<sequence>MDTTSYLALSRIDTLTRALDVTANNLANTNTDGFKGSRVLFSDYLSKQHNAHGLGSEKTLNYNQDKATYRDNLQGELRTTGNPLDLAINGRGYFAVRTQQGVRLTRDGKFQYSNDGTIVDSAGNPLLDNQNRNITLDPQDIPLRLSVASDGTISTDRGRVGSINLVTVDNTNTLKAEGDHLFRPTTPLRAVDTKEIRQGMLEASNVNPVAATTEMVKIQREYDLNFQLLQKDFTRRLNALDKITSEPTA</sequence>
<protein>
    <recommendedName>
        <fullName evidence="4">Flagellar basal-body rod protein FlgF</fullName>
    </recommendedName>
</protein>
<evidence type="ECO:0000313" key="9">
    <source>
        <dbReference type="Proteomes" id="UP000463975"/>
    </source>
</evidence>
<keyword evidence="8" id="KW-0282">Flagellum</keyword>
<dbReference type="Pfam" id="PF00460">
    <property type="entry name" value="Flg_bb_rod"/>
    <property type="match status" value="1"/>
</dbReference>
<feature type="domain" description="Flagellar basal body rod protein N-terminal" evidence="5">
    <location>
        <begin position="8"/>
        <end position="35"/>
    </location>
</feature>
<comment type="subunit">
    <text evidence="4">The basal body constitutes a major portion of the flagellar organelle and consists of five rings (E,L,P,S, and M) mounted on a central rod. The rod consists of about 26 subunits of FlgG in the distal portion, and FlgB, FlgC and FlgF are thought to build up the proximal portion of the rod with about 6 subunits each.</text>
</comment>
<dbReference type="Pfam" id="PF06429">
    <property type="entry name" value="Flg_bbr_C"/>
    <property type="match status" value="1"/>
</dbReference>
<dbReference type="InterPro" id="IPR020013">
    <property type="entry name" value="Flagellar_FlgE/F/G"/>
</dbReference>
<geneLocation type="plasmid" evidence="8 9">
    <name>unnamed1</name>
</geneLocation>
<dbReference type="Pfam" id="PF22692">
    <property type="entry name" value="LlgE_F_G_D1"/>
    <property type="match status" value="1"/>
</dbReference>
<reference evidence="8 9" key="1">
    <citation type="submission" date="2020-01" db="EMBL/GenBank/DDBJ databases">
        <title>Genome sequencing of strain KACC 21507.</title>
        <authorList>
            <person name="Heo J."/>
            <person name="Kim S.-J."/>
            <person name="Kim J.-S."/>
            <person name="Hong S.-B."/>
            <person name="Kwon S.-W."/>
        </authorList>
    </citation>
    <scope>NUCLEOTIDE SEQUENCE [LARGE SCALE GENOMIC DNA]</scope>
    <source>
        <strain evidence="8 9">KACC 21507</strain>
        <plasmid evidence="8 9">unnamed1</plasmid>
    </source>
</reference>
<dbReference type="KEGG" id="bomb:GT348_08885"/>
<organism evidence="8 9">
    <name type="scientific">Aristophania vespae</name>
    <dbReference type="NCBI Taxonomy" id="2697033"/>
    <lineage>
        <taxon>Bacteria</taxon>
        <taxon>Pseudomonadati</taxon>
        <taxon>Pseudomonadota</taxon>
        <taxon>Alphaproteobacteria</taxon>
        <taxon>Acetobacterales</taxon>
        <taxon>Acetobacteraceae</taxon>
        <taxon>Aristophania</taxon>
    </lineage>
</organism>
<dbReference type="GO" id="GO:0030694">
    <property type="term" value="C:bacterial-type flagellum basal body, rod"/>
    <property type="evidence" value="ECO:0007669"/>
    <property type="project" value="UniProtKB-UniRule"/>
</dbReference>
<dbReference type="PANTHER" id="PTHR30435:SF19">
    <property type="entry name" value="FLAGELLAR BASAL-BODY ROD PROTEIN FLGG"/>
    <property type="match status" value="1"/>
</dbReference>
<keyword evidence="8" id="KW-0966">Cell projection</keyword>
<accession>A0A6P1NCS6</accession>
<evidence type="ECO:0000256" key="3">
    <source>
        <dbReference type="ARBA" id="ARBA00023143"/>
    </source>
</evidence>
<comment type="subcellular location">
    <subcellularLocation>
        <location evidence="1 4">Bacterial flagellum basal body</location>
    </subcellularLocation>
</comment>
<keyword evidence="3 4" id="KW-0975">Bacterial flagellum</keyword>
<dbReference type="GO" id="GO:0071978">
    <property type="term" value="P:bacterial-type flagellum-dependent swarming motility"/>
    <property type="evidence" value="ECO:0007669"/>
    <property type="project" value="TreeGrafter"/>
</dbReference>
<evidence type="ECO:0000259" key="5">
    <source>
        <dbReference type="Pfam" id="PF00460"/>
    </source>
</evidence>
<evidence type="ECO:0000259" key="7">
    <source>
        <dbReference type="Pfam" id="PF22692"/>
    </source>
</evidence>
<dbReference type="InterPro" id="IPR053967">
    <property type="entry name" value="LlgE_F_G-like_D1"/>
</dbReference>
<dbReference type="InterPro" id="IPR019776">
    <property type="entry name" value="Flagellar_basal_body_rod_CS"/>
</dbReference>
<evidence type="ECO:0000256" key="4">
    <source>
        <dbReference type="RuleBase" id="RU362116"/>
    </source>
</evidence>
<dbReference type="NCBIfam" id="TIGR02490">
    <property type="entry name" value="flgF"/>
    <property type="match status" value="1"/>
</dbReference>
<dbReference type="InterPro" id="IPR012836">
    <property type="entry name" value="FlgF"/>
</dbReference>
<gene>
    <name evidence="8" type="primary">flgF</name>
    <name evidence="8" type="ORF">GT348_08885</name>
</gene>
<dbReference type="InterPro" id="IPR001444">
    <property type="entry name" value="Flag_bb_rod_N"/>
</dbReference>
<keyword evidence="9" id="KW-1185">Reference proteome</keyword>
<evidence type="ECO:0000313" key="8">
    <source>
        <dbReference type="EMBL" id="QHI96465.1"/>
    </source>
</evidence>